<organism evidence="4 5">
    <name type="scientific">Stackebrandtia albiflava</name>
    <dbReference type="NCBI Taxonomy" id="406432"/>
    <lineage>
        <taxon>Bacteria</taxon>
        <taxon>Bacillati</taxon>
        <taxon>Actinomycetota</taxon>
        <taxon>Actinomycetes</taxon>
        <taxon>Glycomycetales</taxon>
        <taxon>Glycomycetaceae</taxon>
        <taxon>Stackebrandtia</taxon>
    </lineage>
</organism>
<feature type="domain" description="EamA" evidence="3">
    <location>
        <begin position="11"/>
        <end position="129"/>
    </location>
</feature>
<name>A0A562UY98_9ACTN</name>
<dbReference type="InterPro" id="IPR000620">
    <property type="entry name" value="EamA_dom"/>
</dbReference>
<protein>
    <submittedName>
        <fullName evidence="4">EamA-like transporter family protein</fullName>
    </submittedName>
</protein>
<gene>
    <name evidence="4" type="ORF">LX16_4034</name>
</gene>
<evidence type="ECO:0000256" key="2">
    <source>
        <dbReference type="SAM" id="Phobius"/>
    </source>
</evidence>
<keyword evidence="2" id="KW-0472">Membrane</keyword>
<keyword evidence="5" id="KW-1185">Reference proteome</keyword>
<reference evidence="4 5" key="1">
    <citation type="journal article" date="2013" name="Stand. Genomic Sci.">
        <title>Genomic Encyclopedia of Type Strains, Phase I: The one thousand microbial genomes (KMG-I) project.</title>
        <authorList>
            <person name="Kyrpides N.C."/>
            <person name="Woyke T."/>
            <person name="Eisen J.A."/>
            <person name="Garrity G."/>
            <person name="Lilburn T.G."/>
            <person name="Beck B.J."/>
            <person name="Whitman W.B."/>
            <person name="Hugenholtz P."/>
            <person name="Klenk H.P."/>
        </authorList>
    </citation>
    <scope>NUCLEOTIDE SEQUENCE [LARGE SCALE GENOMIC DNA]</scope>
    <source>
        <strain evidence="4 5">DSM 45044</strain>
    </source>
</reference>
<dbReference type="AlphaFoldDB" id="A0A562UY98"/>
<feature type="transmembrane region" description="Helical" evidence="2">
    <location>
        <begin position="202"/>
        <end position="221"/>
    </location>
</feature>
<feature type="transmembrane region" description="Helical" evidence="2">
    <location>
        <begin position="116"/>
        <end position="136"/>
    </location>
</feature>
<evidence type="ECO:0000259" key="3">
    <source>
        <dbReference type="Pfam" id="PF00892"/>
    </source>
</evidence>
<evidence type="ECO:0000313" key="5">
    <source>
        <dbReference type="Proteomes" id="UP000321617"/>
    </source>
</evidence>
<dbReference type="SUPFAM" id="SSF103481">
    <property type="entry name" value="Multidrug resistance efflux transporter EmrE"/>
    <property type="match status" value="2"/>
</dbReference>
<dbReference type="Proteomes" id="UP000321617">
    <property type="component" value="Unassembled WGS sequence"/>
</dbReference>
<feature type="domain" description="EamA" evidence="3">
    <location>
        <begin position="140"/>
        <end position="271"/>
    </location>
</feature>
<dbReference type="Pfam" id="PF00892">
    <property type="entry name" value="EamA"/>
    <property type="match status" value="2"/>
</dbReference>
<sequence>MGGGGMLLVGTLVAVSATTAGHPVYSGQMWRYLAGAAALGVALIVTRTRPVRPTGREWVLLVALAATGLVAFNVCIVTANRYVSPAVVATVIGASPVVMALLGPVVARTGRPAARVLLGAVVVAGGTAVAAGGGGVEAAGVLWAAGALCGEVAFSLLALPLLPGLGALRVSAYTAALAVPMLLALSWMDIGVPAVFPTPAEWAAIGYLGVVVTAGAFLLWYTALPMLGPSRAGLLAGLMPVGAVATQAVLGLGIPTTPELAGAALVVAGILAGLAPRRSRTGDTGVVITHTAEAAVRR</sequence>
<keyword evidence="2" id="KW-0812">Transmembrane</keyword>
<feature type="transmembrane region" description="Helical" evidence="2">
    <location>
        <begin position="85"/>
        <end position="107"/>
    </location>
</feature>
<dbReference type="GO" id="GO:0016020">
    <property type="term" value="C:membrane"/>
    <property type="evidence" value="ECO:0007669"/>
    <property type="project" value="InterPro"/>
</dbReference>
<evidence type="ECO:0000256" key="1">
    <source>
        <dbReference type="ARBA" id="ARBA00007362"/>
    </source>
</evidence>
<keyword evidence="2" id="KW-1133">Transmembrane helix</keyword>
<feature type="transmembrane region" description="Helical" evidence="2">
    <location>
        <begin position="30"/>
        <end position="46"/>
    </location>
</feature>
<dbReference type="InterPro" id="IPR037185">
    <property type="entry name" value="EmrE-like"/>
</dbReference>
<feature type="transmembrane region" description="Helical" evidence="2">
    <location>
        <begin position="233"/>
        <end position="254"/>
    </location>
</feature>
<proteinExistence type="inferred from homology"/>
<dbReference type="EMBL" id="VLLL01000007">
    <property type="protein sequence ID" value="TWJ10614.1"/>
    <property type="molecule type" value="Genomic_DNA"/>
</dbReference>
<feature type="transmembrane region" description="Helical" evidence="2">
    <location>
        <begin position="58"/>
        <end position="79"/>
    </location>
</feature>
<comment type="caution">
    <text evidence="4">The sequence shown here is derived from an EMBL/GenBank/DDBJ whole genome shotgun (WGS) entry which is preliminary data.</text>
</comment>
<evidence type="ECO:0000313" key="4">
    <source>
        <dbReference type="EMBL" id="TWJ10614.1"/>
    </source>
</evidence>
<feature type="transmembrane region" description="Helical" evidence="2">
    <location>
        <begin position="174"/>
        <end position="196"/>
    </location>
</feature>
<feature type="transmembrane region" description="Helical" evidence="2">
    <location>
        <begin position="260"/>
        <end position="276"/>
    </location>
</feature>
<feature type="transmembrane region" description="Helical" evidence="2">
    <location>
        <begin position="142"/>
        <end position="162"/>
    </location>
</feature>
<accession>A0A562UY98</accession>
<comment type="similarity">
    <text evidence="1">Belongs to the EamA transporter family.</text>
</comment>